<keyword evidence="1" id="KW-0175">Coiled coil</keyword>
<evidence type="ECO:0000313" key="4">
    <source>
        <dbReference type="Proteomes" id="UP000007110"/>
    </source>
</evidence>
<name>A0A7M7HJ73_STRPU</name>
<feature type="region of interest" description="Disordered" evidence="2">
    <location>
        <begin position="91"/>
        <end position="116"/>
    </location>
</feature>
<protein>
    <submittedName>
        <fullName evidence="3">Uncharacterized protein</fullName>
    </submittedName>
</protein>
<dbReference type="InParanoid" id="A0A7M7HJ73"/>
<reference evidence="4" key="1">
    <citation type="submission" date="2015-02" db="EMBL/GenBank/DDBJ databases">
        <title>Genome sequencing for Strongylocentrotus purpuratus.</title>
        <authorList>
            <person name="Murali S."/>
            <person name="Liu Y."/>
            <person name="Vee V."/>
            <person name="English A."/>
            <person name="Wang M."/>
            <person name="Skinner E."/>
            <person name="Han Y."/>
            <person name="Muzny D.M."/>
            <person name="Worley K.C."/>
            <person name="Gibbs R.A."/>
        </authorList>
    </citation>
    <scope>NUCLEOTIDE SEQUENCE</scope>
</reference>
<dbReference type="EnsemblMetazoa" id="XM_011674621">
    <property type="protein sequence ID" value="XP_011672923"/>
    <property type="gene ID" value="LOC105442477"/>
</dbReference>
<feature type="compositionally biased region" description="Basic and acidic residues" evidence="2">
    <location>
        <begin position="462"/>
        <end position="473"/>
    </location>
</feature>
<feature type="coiled-coil region" evidence="1">
    <location>
        <begin position="343"/>
        <end position="398"/>
    </location>
</feature>
<reference evidence="3" key="2">
    <citation type="submission" date="2021-01" db="UniProtKB">
        <authorList>
            <consortium name="EnsemblMetazoa"/>
        </authorList>
    </citation>
    <scope>IDENTIFICATION</scope>
</reference>
<evidence type="ECO:0000256" key="1">
    <source>
        <dbReference type="SAM" id="Coils"/>
    </source>
</evidence>
<keyword evidence="4" id="KW-1185">Reference proteome</keyword>
<sequence length="480" mass="53663">MVDTFIPMVQIECNQIPSRHEQGIPRFINRGSQPMVMPGVQVNIPQSVTANGFSNTVIGQNPSFPPQQTRAVATMPHVPPATVSLSIQPPHNHQGLNQCVINKSQSPPSPSISSTVSGMSVYEDCVSIQPTSPRQQPDPFFYQPFLQHSFDPSGDQPKQNHDPVKSVSLSSIPSGVDSGGSNQWTGHQTGPSSQTTTIKPEQAMAMVNEKLRDRIATLEKKIHSALAEVTFLGDRNWRLEAHVDSLMHTLEVLGVTDIEDLTGKTLPLPMFRVKVKAGYRLGPFNRLPRRAVWSYDEDCKEPPNIDFSSDRARTLKGDGAKMFHDDDLHLPAGTDIGLSVRQMFHYERQIEALREENHALSSRVTELTEQETSFQENSKKVQHQFAELQDECEDTKAELNCVVMRLRNYDGSISTSQSHGEDMGDHCSDSSSLYPTSYNSHPDNDYHQGHKPSQAGPYYRRSHNEGGIRDGRRYRNVRGR</sequence>
<feature type="compositionally biased region" description="Basic and acidic residues" evidence="2">
    <location>
        <begin position="419"/>
        <end position="428"/>
    </location>
</feature>
<proteinExistence type="predicted"/>
<dbReference type="GeneID" id="105442477"/>
<feature type="compositionally biased region" description="Polar residues" evidence="2">
    <location>
        <begin position="429"/>
        <end position="441"/>
    </location>
</feature>
<feature type="region of interest" description="Disordered" evidence="2">
    <location>
        <begin position="129"/>
        <end position="200"/>
    </location>
</feature>
<feature type="region of interest" description="Disordered" evidence="2">
    <location>
        <begin position="413"/>
        <end position="480"/>
    </location>
</feature>
<evidence type="ECO:0000313" key="3">
    <source>
        <dbReference type="EnsemblMetazoa" id="XP_011672923"/>
    </source>
</evidence>
<accession>A0A7M7HJ73</accession>
<organism evidence="3 4">
    <name type="scientific">Strongylocentrotus purpuratus</name>
    <name type="common">Purple sea urchin</name>
    <dbReference type="NCBI Taxonomy" id="7668"/>
    <lineage>
        <taxon>Eukaryota</taxon>
        <taxon>Metazoa</taxon>
        <taxon>Echinodermata</taxon>
        <taxon>Eleutherozoa</taxon>
        <taxon>Echinozoa</taxon>
        <taxon>Echinoidea</taxon>
        <taxon>Euechinoidea</taxon>
        <taxon>Echinacea</taxon>
        <taxon>Camarodonta</taxon>
        <taxon>Echinidea</taxon>
        <taxon>Strongylocentrotidae</taxon>
        <taxon>Strongylocentrotus</taxon>
    </lineage>
</organism>
<dbReference type="Proteomes" id="UP000007110">
    <property type="component" value="Unassembled WGS sequence"/>
</dbReference>
<dbReference type="AlphaFoldDB" id="A0A7M7HJ73"/>
<dbReference type="KEGG" id="spu:105442477"/>
<feature type="compositionally biased region" description="Polar residues" evidence="2">
    <location>
        <begin position="91"/>
        <end position="103"/>
    </location>
</feature>
<dbReference type="RefSeq" id="XP_011672923.1">
    <property type="nucleotide sequence ID" value="XM_011674621.1"/>
</dbReference>
<evidence type="ECO:0000256" key="2">
    <source>
        <dbReference type="SAM" id="MobiDB-lite"/>
    </source>
</evidence>
<dbReference type="OrthoDB" id="10071553at2759"/>
<feature type="compositionally biased region" description="Polar residues" evidence="2">
    <location>
        <begin position="167"/>
        <end position="199"/>
    </location>
</feature>